<comment type="function">
    <text evidence="8">Involved in the cellular defense against the biological effects of O6-methylguanine (O6-MeG) and O4-methylthymine (O4-MeT) in DNA. Repairs the methylated nucleobase in DNA by stoichiometrically transferring the methyl group to a cysteine residue in the enzyme. This is a suicide reaction: the enzyme is irreversibly inactivated.</text>
</comment>
<evidence type="ECO:0000259" key="10">
    <source>
        <dbReference type="Pfam" id="PF02870"/>
    </source>
</evidence>
<evidence type="ECO:0000256" key="2">
    <source>
        <dbReference type="ARBA" id="ARBA00022490"/>
    </source>
</evidence>
<evidence type="ECO:0000259" key="9">
    <source>
        <dbReference type="Pfam" id="PF01035"/>
    </source>
</evidence>
<feature type="domain" description="Methylated-DNA-[protein]-cysteine S-methyltransferase DNA binding" evidence="9">
    <location>
        <begin position="76"/>
        <end position="155"/>
    </location>
</feature>
<comment type="miscellaneous">
    <text evidence="8">This enzyme catalyzes only one turnover and therefore is not strictly catalytic. According to one definition, an enzyme is a biocatalyst that acts repeatedly and over many reaction cycles.</text>
</comment>
<evidence type="ECO:0000256" key="4">
    <source>
        <dbReference type="ARBA" id="ARBA00022679"/>
    </source>
</evidence>
<dbReference type="Pfam" id="PF01035">
    <property type="entry name" value="DNA_binding_1"/>
    <property type="match status" value="1"/>
</dbReference>
<gene>
    <name evidence="11" type="ORF">SHI21_04760</name>
</gene>
<dbReference type="GO" id="GO:0003908">
    <property type="term" value="F:methylated-DNA-[protein]-cysteine S-methyltransferase activity"/>
    <property type="evidence" value="ECO:0007669"/>
    <property type="project" value="UniProtKB-EC"/>
</dbReference>
<comment type="catalytic activity">
    <reaction evidence="1 8">
        <text>a 4-O-methyl-thymidine in DNA + L-cysteinyl-[protein] = a thymidine in DNA + S-methyl-L-cysteinyl-[protein]</text>
        <dbReference type="Rhea" id="RHEA:53428"/>
        <dbReference type="Rhea" id="RHEA-COMP:10131"/>
        <dbReference type="Rhea" id="RHEA-COMP:10132"/>
        <dbReference type="Rhea" id="RHEA-COMP:13555"/>
        <dbReference type="Rhea" id="RHEA-COMP:13556"/>
        <dbReference type="ChEBI" id="CHEBI:29950"/>
        <dbReference type="ChEBI" id="CHEBI:82612"/>
        <dbReference type="ChEBI" id="CHEBI:137386"/>
        <dbReference type="ChEBI" id="CHEBI:137387"/>
        <dbReference type="EC" id="2.1.1.63"/>
    </reaction>
</comment>
<dbReference type="InterPro" id="IPR036217">
    <property type="entry name" value="MethylDNA_cys_MeTrfase_DNAb"/>
</dbReference>
<dbReference type="EC" id="2.1.1.63" evidence="8"/>
<evidence type="ECO:0000313" key="11">
    <source>
        <dbReference type="EMBL" id="MEA9355495.1"/>
    </source>
</evidence>
<proteinExistence type="inferred from homology"/>
<keyword evidence="2 8" id="KW-0963">Cytoplasm</keyword>
<comment type="similarity">
    <text evidence="8">Belongs to the MGMT family.</text>
</comment>
<name>A0ABU5VR15_9BACT</name>
<dbReference type="InterPro" id="IPR036631">
    <property type="entry name" value="MGMT_N_sf"/>
</dbReference>
<dbReference type="GO" id="GO:0032259">
    <property type="term" value="P:methylation"/>
    <property type="evidence" value="ECO:0007669"/>
    <property type="project" value="UniProtKB-KW"/>
</dbReference>
<protein>
    <recommendedName>
        <fullName evidence="8">Methylated-DNA--protein-cysteine methyltransferase</fullName>
        <ecNumber evidence="8">2.1.1.63</ecNumber>
    </recommendedName>
    <alternativeName>
        <fullName evidence="8">6-O-methylguanine-DNA methyltransferase</fullName>
        <shortName evidence="8">MGMT</shortName>
    </alternativeName>
    <alternativeName>
        <fullName evidence="8">O-6-methylguanine-DNA-alkyltransferase</fullName>
    </alternativeName>
</protein>
<dbReference type="PROSITE" id="PS00374">
    <property type="entry name" value="MGMT"/>
    <property type="match status" value="1"/>
</dbReference>
<feature type="domain" description="Methylguanine DNA methyltransferase ribonuclease-like" evidence="10">
    <location>
        <begin position="2"/>
        <end position="71"/>
    </location>
</feature>
<evidence type="ECO:0000256" key="5">
    <source>
        <dbReference type="ARBA" id="ARBA00022763"/>
    </source>
</evidence>
<dbReference type="InterPro" id="IPR001497">
    <property type="entry name" value="MethylDNA_cys_MeTrfase_AS"/>
</dbReference>
<dbReference type="RefSeq" id="WP_323575053.1">
    <property type="nucleotide sequence ID" value="NZ_JAYGJQ010000001.1"/>
</dbReference>
<evidence type="ECO:0000256" key="7">
    <source>
        <dbReference type="ARBA" id="ARBA00049348"/>
    </source>
</evidence>
<organism evidence="11 12">
    <name type="scientific">Bacteriovorax antarcticus</name>
    <dbReference type="NCBI Taxonomy" id="3088717"/>
    <lineage>
        <taxon>Bacteria</taxon>
        <taxon>Pseudomonadati</taxon>
        <taxon>Bdellovibrionota</taxon>
        <taxon>Bacteriovoracia</taxon>
        <taxon>Bacteriovoracales</taxon>
        <taxon>Bacteriovoracaceae</taxon>
        <taxon>Bacteriovorax</taxon>
    </lineage>
</organism>
<sequence>MLHYKTMKSPIGKITLVSSNEALVALYCNDELMPKKDLAKKNDAHKILNLAEQQLNEYFDGRRKTFELPLNPEGTEFQSKAWSALLKIPYGEIWSYGKQAEYLKAPKAQRAVGGANGRNPIPVIIPCHRVIGSTGKLTGFSGGMSMKVYLLKLEGHQVDADALKIL</sequence>
<dbReference type="PANTHER" id="PTHR10815:SF13">
    <property type="entry name" value="METHYLATED-DNA--PROTEIN-CYSTEINE METHYLTRANSFERASE"/>
    <property type="match status" value="1"/>
</dbReference>
<feature type="active site" description="Nucleophile; methyl group acceptor" evidence="8">
    <location>
        <position position="127"/>
    </location>
</feature>
<dbReference type="InterPro" id="IPR023546">
    <property type="entry name" value="MGMT"/>
</dbReference>
<dbReference type="InterPro" id="IPR036388">
    <property type="entry name" value="WH-like_DNA-bd_sf"/>
</dbReference>
<keyword evidence="3 8" id="KW-0489">Methyltransferase</keyword>
<keyword evidence="6 8" id="KW-0234">DNA repair</keyword>
<dbReference type="Gene3D" id="3.30.160.70">
    <property type="entry name" value="Methylated DNA-protein cysteine methyltransferase domain"/>
    <property type="match status" value="1"/>
</dbReference>
<evidence type="ECO:0000256" key="6">
    <source>
        <dbReference type="ARBA" id="ARBA00023204"/>
    </source>
</evidence>
<evidence type="ECO:0000313" key="12">
    <source>
        <dbReference type="Proteomes" id="UP001302274"/>
    </source>
</evidence>
<evidence type="ECO:0000256" key="3">
    <source>
        <dbReference type="ARBA" id="ARBA00022603"/>
    </source>
</evidence>
<dbReference type="InterPro" id="IPR008332">
    <property type="entry name" value="MethylG_MeTrfase_N"/>
</dbReference>
<dbReference type="Pfam" id="PF02870">
    <property type="entry name" value="Methyltransf_1N"/>
    <property type="match status" value="1"/>
</dbReference>
<dbReference type="SUPFAM" id="SSF46767">
    <property type="entry name" value="Methylated DNA-protein cysteine methyltransferase, C-terminal domain"/>
    <property type="match status" value="1"/>
</dbReference>
<comment type="caution">
    <text evidence="11">The sequence shown here is derived from an EMBL/GenBank/DDBJ whole genome shotgun (WGS) entry which is preliminary data.</text>
</comment>
<evidence type="ECO:0000256" key="1">
    <source>
        <dbReference type="ARBA" id="ARBA00001286"/>
    </source>
</evidence>
<keyword evidence="5 8" id="KW-0227">DNA damage</keyword>
<dbReference type="InterPro" id="IPR014048">
    <property type="entry name" value="MethylDNA_cys_MeTrfase_DNA-bd"/>
</dbReference>
<evidence type="ECO:0000256" key="8">
    <source>
        <dbReference type="HAMAP-Rule" id="MF_00772"/>
    </source>
</evidence>
<dbReference type="CDD" id="cd06445">
    <property type="entry name" value="ATase"/>
    <property type="match status" value="1"/>
</dbReference>
<dbReference type="SUPFAM" id="SSF53155">
    <property type="entry name" value="Methylated DNA-protein cysteine methyltransferase domain"/>
    <property type="match status" value="1"/>
</dbReference>
<dbReference type="EMBL" id="JAYGJQ010000001">
    <property type="protein sequence ID" value="MEA9355495.1"/>
    <property type="molecule type" value="Genomic_DNA"/>
</dbReference>
<dbReference type="PANTHER" id="PTHR10815">
    <property type="entry name" value="METHYLATED-DNA--PROTEIN-CYSTEINE METHYLTRANSFERASE"/>
    <property type="match status" value="1"/>
</dbReference>
<reference evidence="11 12" key="1">
    <citation type="submission" date="2023-11" db="EMBL/GenBank/DDBJ databases">
        <title>A Novel Polar Bacteriovorax (B. antarcticus) Isolated from the Biocrust in Antarctica.</title>
        <authorList>
            <person name="Mun W."/>
            <person name="Choi S.Y."/>
            <person name="Mitchell R.J."/>
        </authorList>
    </citation>
    <scope>NUCLEOTIDE SEQUENCE [LARGE SCALE GENOMIC DNA]</scope>
    <source>
        <strain evidence="11 12">PP10</strain>
    </source>
</reference>
<dbReference type="NCBIfam" id="TIGR00589">
    <property type="entry name" value="ogt"/>
    <property type="match status" value="1"/>
</dbReference>
<keyword evidence="12" id="KW-1185">Reference proteome</keyword>
<accession>A0ABU5VR15</accession>
<comment type="catalytic activity">
    <reaction evidence="7 8">
        <text>a 6-O-methyl-2'-deoxyguanosine in DNA + L-cysteinyl-[protein] = S-methyl-L-cysteinyl-[protein] + a 2'-deoxyguanosine in DNA</text>
        <dbReference type="Rhea" id="RHEA:24000"/>
        <dbReference type="Rhea" id="RHEA-COMP:10131"/>
        <dbReference type="Rhea" id="RHEA-COMP:10132"/>
        <dbReference type="Rhea" id="RHEA-COMP:11367"/>
        <dbReference type="Rhea" id="RHEA-COMP:11368"/>
        <dbReference type="ChEBI" id="CHEBI:29950"/>
        <dbReference type="ChEBI" id="CHEBI:82612"/>
        <dbReference type="ChEBI" id="CHEBI:85445"/>
        <dbReference type="ChEBI" id="CHEBI:85448"/>
        <dbReference type="EC" id="2.1.1.63"/>
    </reaction>
</comment>
<keyword evidence="4 8" id="KW-0808">Transferase</keyword>
<dbReference type="Gene3D" id="1.10.10.10">
    <property type="entry name" value="Winged helix-like DNA-binding domain superfamily/Winged helix DNA-binding domain"/>
    <property type="match status" value="1"/>
</dbReference>
<comment type="subcellular location">
    <subcellularLocation>
        <location evidence="8">Cytoplasm</location>
    </subcellularLocation>
</comment>
<dbReference type="Proteomes" id="UP001302274">
    <property type="component" value="Unassembled WGS sequence"/>
</dbReference>
<dbReference type="HAMAP" id="MF_00772">
    <property type="entry name" value="OGT"/>
    <property type="match status" value="1"/>
</dbReference>